<sequence length="47" mass="5578">MECIIRLLSNKQKKKYDETKIRRFHDLCEIENERSPSHQVGTGFADI</sequence>
<accession>A0A835EV12</accession>
<dbReference type="Proteomes" id="UP000636709">
    <property type="component" value="Unassembled WGS sequence"/>
</dbReference>
<keyword evidence="2" id="KW-1185">Reference proteome</keyword>
<protein>
    <submittedName>
        <fullName evidence="1">Uncharacterized protein</fullName>
    </submittedName>
</protein>
<reference evidence="1" key="1">
    <citation type="submission" date="2020-07" db="EMBL/GenBank/DDBJ databases">
        <title>Genome sequence and genetic diversity analysis of an under-domesticated orphan crop, white fonio (Digitaria exilis).</title>
        <authorList>
            <person name="Bennetzen J.L."/>
            <person name="Chen S."/>
            <person name="Ma X."/>
            <person name="Wang X."/>
            <person name="Yssel A.E.J."/>
            <person name="Chaluvadi S.R."/>
            <person name="Johnson M."/>
            <person name="Gangashetty P."/>
            <person name="Hamidou F."/>
            <person name="Sanogo M.D."/>
            <person name="Zwaenepoel A."/>
            <person name="Wallace J."/>
            <person name="Van De Peer Y."/>
            <person name="Van Deynze A."/>
        </authorList>
    </citation>
    <scope>NUCLEOTIDE SEQUENCE</scope>
    <source>
        <tissue evidence="1">Leaves</tissue>
    </source>
</reference>
<name>A0A835EV12_9POAL</name>
<evidence type="ECO:0000313" key="1">
    <source>
        <dbReference type="EMBL" id="KAF8711253.1"/>
    </source>
</evidence>
<evidence type="ECO:0000313" key="2">
    <source>
        <dbReference type="Proteomes" id="UP000636709"/>
    </source>
</evidence>
<organism evidence="1 2">
    <name type="scientific">Digitaria exilis</name>
    <dbReference type="NCBI Taxonomy" id="1010633"/>
    <lineage>
        <taxon>Eukaryota</taxon>
        <taxon>Viridiplantae</taxon>
        <taxon>Streptophyta</taxon>
        <taxon>Embryophyta</taxon>
        <taxon>Tracheophyta</taxon>
        <taxon>Spermatophyta</taxon>
        <taxon>Magnoliopsida</taxon>
        <taxon>Liliopsida</taxon>
        <taxon>Poales</taxon>
        <taxon>Poaceae</taxon>
        <taxon>PACMAD clade</taxon>
        <taxon>Panicoideae</taxon>
        <taxon>Panicodae</taxon>
        <taxon>Paniceae</taxon>
        <taxon>Anthephorinae</taxon>
        <taxon>Digitaria</taxon>
    </lineage>
</organism>
<gene>
    <name evidence="1" type="ORF">HU200_029272</name>
</gene>
<dbReference type="AlphaFoldDB" id="A0A835EV12"/>
<comment type="caution">
    <text evidence="1">The sequence shown here is derived from an EMBL/GenBank/DDBJ whole genome shotgun (WGS) entry which is preliminary data.</text>
</comment>
<proteinExistence type="predicted"/>
<dbReference type="EMBL" id="JACEFO010001753">
    <property type="protein sequence ID" value="KAF8711253.1"/>
    <property type="molecule type" value="Genomic_DNA"/>
</dbReference>